<evidence type="ECO:0000313" key="4">
    <source>
        <dbReference type="Proteomes" id="UP001585053"/>
    </source>
</evidence>
<dbReference type="InterPro" id="IPR038282">
    <property type="entry name" value="DUF2267_sf"/>
</dbReference>
<dbReference type="EMBL" id="JAYMRS010000004">
    <property type="protein sequence ID" value="MFB8768777.1"/>
    <property type="molecule type" value="Genomic_DNA"/>
</dbReference>
<dbReference type="AlphaFoldDB" id="A0A7K2ITI5"/>
<proteinExistence type="predicted"/>
<evidence type="ECO:0000313" key="2">
    <source>
        <dbReference type="EMBL" id="MYR33095.1"/>
    </source>
</evidence>
<dbReference type="Proteomes" id="UP001585053">
    <property type="component" value="Unassembled WGS sequence"/>
</dbReference>
<name>A0A7K2ITI5_9ACTN</name>
<evidence type="ECO:0000313" key="3">
    <source>
        <dbReference type="Proteomes" id="UP000467124"/>
    </source>
</evidence>
<sequence length="129" mass="13933">MRCDEFLAEVRDVGEYEDQREAEQVTRAVFSVLAERLPGSTLDHLAAQIPEPLDEALDPGDRPEAEPFGVEEFYGRVAEETGALPLTARRDSGAVLSTVAKAVSGGEMNQVLSHLPSGYAVMFGKPDLA</sequence>
<accession>A0A7K2ITI5</accession>
<reference evidence="2 3" key="1">
    <citation type="journal article" date="2019" name="Nat. Commun.">
        <title>The antimicrobial potential of Streptomyces from insect microbiomes.</title>
        <authorList>
            <person name="Chevrette M.G."/>
            <person name="Carlson C.M."/>
            <person name="Ortega H.E."/>
            <person name="Thomas C."/>
            <person name="Ananiev G.E."/>
            <person name="Barns K.J."/>
            <person name="Book A.J."/>
            <person name="Cagnazzo J."/>
            <person name="Carlos C."/>
            <person name="Flanigan W."/>
            <person name="Grubbs K.J."/>
            <person name="Horn H.A."/>
            <person name="Hoffmann F.M."/>
            <person name="Klassen J.L."/>
            <person name="Knack J.J."/>
            <person name="Lewin G.R."/>
            <person name="McDonald B.R."/>
            <person name="Muller L."/>
            <person name="Melo W.G.P."/>
            <person name="Pinto-Tomas A.A."/>
            <person name="Schmitz A."/>
            <person name="Wendt-Pienkowski E."/>
            <person name="Wildman S."/>
            <person name="Zhao M."/>
            <person name="Zhang F."/>
            <person name="Bugni T.S."/>
            <person name="Andes D.R."/>
            <person name="Pupo M.T."/>
            <person name="Currie C.R."/>
        </authorList>
    </citation>
    <scope>NUCLEOTIDE SEQUENCE [LARGE SCALE GENOMIC DNA]</scope>
    <source>
        <strain evidence="2 3">SID5840</strain>
    </source>
</reference>
<dbReference type="OMA" id="DANYHAQ"/>
<dbReference type="Proteomes" id="UP000467124">
    <property type="component" value="Unassembled WGS sequence"/>
</dbReference>
<reference evidence="1 4" key="2">
    <citation type="submission" date="2024-01" db="EMBL/GenBank/DDBJ databases">
        <title>Genome mining of biosynthetic gene clusters to explore secondary metabolites of Streptomyces sp.</title>
        <authorList>
            <person name="Baig A."/>
            <person name="Ajitkumar Shintre N."/>
            <person name="Kumar H."/>
            <person name="Anbarasu A."/>
            <person name="Ramaiah S."/>
        </authorList>
    </citation>
    <scope>NUCLEOTIDE SEQUENCE [LARGE SCALE GENOMIC DNA]</scope>
    <source>
        <strain evidence="1 4">A01</strain>
    </source>
</reference>
<dbReference type="EMBL" id="WWHY01000001">
    <property type="protein sequence ID" value="MYR33095.1"/>
    <property type="molecule type" value="Genomic_DNA"/>
</dbReference>
<comment type="caution">
    <text evidence="2">The sequence shown here is derived from an EMBL/GenBank/DDBJ whole genome shotgun (WGS) entry which is preliminary data.</text>
</comment>
<dbReference type="InterPro" id="IPR018727">
    <property type="entry name" value="DUF2267"/>
</dbReference>
<keyword evidence="4" id="KW-1185">Reference proteome</keyword>
<organism evidence="2 3">
    <name type="scientific">Nocardiopsis alba</name>
    <dbReference type="NCBI Taxonomy" id="53437"/>
    <lineage>
        <taxon>Bacteria</taxon>
        <taxon>Bacillati</taxon>
        <taxon>Actinomycetota</taxon>
        <taxon>Actinomycetes</taxon>
        <taxon>Streptosporangiales</taxon>
        <taxon>Nocardiopsidaceae</taxon>
        <taxon>Nocardiopsis</taxon>
    </lineage>
</organism>
<protein>
    <submittedName>
        <fullName evidence="2">DUF2267 domain-containing protein</fullName>
    </submittedName>
</protein>
<evidence type="ECO:0000313" key="1">
    <source>
        <dbReference type="EMBL" id="MFB8768777.1"/>
    </source>
</evidence>
<dbReference type="RefSeq" id="WP_014912504.1">
    <property type="nucleotide sequence ID" value="NZ_JAYMRS010000004.1"/>
</dbReference>
<gene>
    <name evidence="2" type="ORF">GTW20_12690</name>
    <name evidence="1" type="ORF">VSQ78_13790</name>
</gene>
<dbReference type="Pfam" id="PF10025">
    <property type="entry name" value="DUF2267"/>
    <property type="match status" value="1"/>
</dbReference>
<dbReference type="Gene3D" id="1.10.490.110">
    <property type="entry name" value="Uncharacterized conserved protein DUF2267"/>
    <property type="match status" value="1"/>
</dbReference>